<comment type="similarity">
    <text evidence="1">Belongs to the peptidase M14 family.</text>
</comment>
<feature type="domain" description="Peptidase M14" evidence="3">
    <location>
        <begin position="52"/>
        <end position="334"/>
    </location>
</feature>
<dbReference type="EMBL" id="OBEH01000003">
    <property type="protein sequence ID" value="SNZ00450.1"/>
    <property type="molecule type" value="Genomic_DNA"/>
</dbReference>
<reference evidence="5" key="1">
    <citation type="submission" date="2017-09" db="EMBL/GenBank/DDBJ databases">
        <authorList>
            <person name="Varghese N."/>
            <person name="Submissions S."/>
        </authorList>
    </citation>
    <scope>NUCLEOTIDE SEQUENCE [LARGE SCALE GENOMIC DNA]</scope>
    <source>
        <strain evidence="5">DSM 25885</strain>
    </source>
</reference>
<dbReference type="PROSITE" id="PS52035">
    <property type="entry name" value="PEPTIDASE_M14"/>
    <property type="match status" value="1"/>
</dbReference>
<dbReference type="Proteomes" id="UP000219048">
    <property type="component" value="Unassembled WGS sequence"/>
</dbReference>
<dbReference type="CDD" id="cd06241">
    <property type="entry name" value="M14-like"/>
    <property type="match status" value="1"/>
</dbReference>
<dbReference type="GO" id="GO:0004181">
    <property type="term" value="F:metallocarboxypeptidase activity"/>
    <property type="evidence" value="ECO:0007669"/>
    <property type="project" value="InterPro"/>
</dbReference>
<dbReference type="GO" id="GO:0008270">
    <property type="term" value="F:zinc ion binding"/>
    <property type="evidence" value="ECO:0007669"/>
    <property type="project" value="InterPro"/>
</dbReference>
<accession>A0A285MTC8</accession>
<evidence type="ECO:0000259" key="3">
    <source>
        <dbReference type="PROSITE" id="PS52035"/>
    </source>
</evidence>
<evidence type="ECO:0000256" key="2">
    <source>
        <dbReference type="SAM" id="SignalP"/>
    </source>
</evidence>
<name>A0A285MTC8_9FLAO</name>
<proteinExistence type="inferred from homology"/>
<protein>
    <submittedName>
        <fullName evidence="4">Murein tripeptide amidase MpaA</fullName>
    </submittedName>
</protein>
<dbReference type="Pfam" id="PF00246">
    <property type="entry name" value="Peptidase_M14"/>
    <property type="match status" value="1"/>
</dbReference>
<dbReference type="AlphaFoldDB" id="A0A285MTC8"/>
<dbReference type="Gene3D" id="3.40.630.10">
    <property type="entry name" value="Zn peptidases"/>
    <property type="match status" value="1"/>
</dbReference>
<evidence type="ECO:0000313" key="4">
    <source>
        <dbReference type="EMBL" id="SNZ00450.1"/>
    </source>
</evidence>
<evidence type="ECO:0000256" key="1">
    <source>
        <dbReference type="PROSITE-ProRule" id="PRU01379"/>
    </source>
</evidence>
<sequence length="560" mass="63548">MKKTWIICCCLLCALSLSAQDKTYWGNEVPENWNGKWPKELMTKTELSSFAHTANYNDILEYFSQIVWESEYVHVFNMFTSDLGRTSPTLVMSNPRVTSAEEAKKTGKTIIYLQGGIHPSECEGKEALLMVIRDILFGDKKYLLDELIILINPNFNVDGNEARVVNNGNPRLTGTRRNGAGYDVNRDGIKLQTKNMRGALKNVLNTWDPILIYDTHRMGDTRHGYAIAQAGSNVVTAHSSPRDYVTYKIFPEIVKKAREKSKIEVGMHCGLNQGWPPTEFTHDNSIWSTEAKFMVNAYGLRNRMAILVETPGGEAFEKAIYSSYAYTNALLEYCYEHGKEMQEICHNAEKEVVQLIKDKAASGNLTNYVSGKYILEGNITMPAYRNTKTKTIPGTSIEELDRPNPPEWIDNVTLITKPIGVQEAKVPRGYLIPEQFKHLADKLKLHGVQVKQLKHDFTISGESYLIDKMEYKPMGFANYQMTTLHGEYVDVSNKKIPAGTYEIDMAQPLANLIFYALEPQVRDGFIGWNLLDKELVEMGVNQKPVLLPIVKYYSKKTNFK</sequence>
<feature type="chain" id="PRO_5012493203" evidence="2">
    <location>
        <begin position="20"/>
        <end position="560"/>
    </location>
</feature>
<keyword evidence="5" id="KW-1185">Reference proteome</keyword>
<gene>
    <name evidence="4" type="ORF">SAMN06265377_2274</name>
</gene>
<keyword evidence="2" id="KW-0732">Signal</keyword>
<feature type="signal peptide" evidence="2">
    <location>
        <begin position="1"/>
        <end position="19"/>
    </location>
</feature>
<organism evidence="4 5">
    <name type="scientific">Flagellimonas pacifica</name>
    <dbReference type="NCBI Taxonomy" id="1247520"/>
    <lineage>
        <taxon>Bacteria</taxon>
        <taxon>Pseudomonadati</taxon>
        <taxon>Bacteroidota</taxon>
        <taxon>Flavobacteriia</taxon>
        <taxon>Flavobacteriales</taxon>
        <taxon>Flavobacteriaceae</taxon>
        <taxon>Flagellimonas</taxon>
    </lineage>
</organism>
<dbReference type="SUPFAM" id="SSF53187">
    <property type="entry name" value="Zn-dependent exopeptidases"/>
    <property type="match status" value="1"/>
</dbReference>
<dbReference type="InterPro" id="IPR000834">
    <property type="entry name" value="Peptidase_M14"/>
</dbReference>
<dbReference type="GO" id="GO:0006508">
    <property type="term" value="P:proteolysis"/>
    <property type="evidence" value="ECO:0007669"/>
    <property type="project" value="InterPro"/>
</dbReference>
<dbReference type="RefSeq" id="WP_165769948.1">
    <property type="nucleotide sequence ID" value="NZ_OBEH01000003.1"/>
</dbReference>
<feature type="active site" description="Proton donor/acceptor" evidence="1">
    <location>
        <position position="309"/>
    </location>
</feature>
<evidence type="ECO:0000313" key="5">
    <source>
        <dbReference type="Proteomes" id="UP000219048"/>
    </source>
</evidence>